<keyword evidence="4" id="KW-0805">Transcription regulation</keyword>
<keyword evidence="3" id="KW-0862">Zinc</keyword>
<name>A0AAI9Y5C6_9PEZI</name>
<reference evidence="10" key="1">
    <citation type="submission" date="2016-11" db="EMBL/GenBank/DDBJ databases">
        <title>The genome sequence of Colletotrichum cuscutae.</title>
        <authorList>
            <person name="Baroncelli R."/>
        </authorList>
    </citation>
    <scope>NUCLEOTIDE SEQUENCE</scope>
    <source>
        <strain evidence="10">IMI 304802</strain>
    </source>
</reference>
<evidence type="ECO:0000259" key="9">
    <source>
        <dbReference type="SMART" id="SM00906"/>
    </source>
</evidence>
<evidence type="ECO:0000313" key="11">
    <source>
        <dbReference type="Proteomes" id="UP001239213"/>
    </source>
</evidence>
<dbReference type="Gene3D" id="4.10.240.10">
    <property type="entry name" value="Zn(2)-C6 fungal-type DNA-binding domain"/>
    <property type="match status" value="1"/>
</dbReference>
<organism evidence="10 11">
    <name type="scientific">Colletotrichum cuscutae</name>
    <dbReference type="NCBI Taxonomy" id="1209917"/>
    <lineage>
        <taxon>Eukaryota</taxon>
        <taxon>Fungi</taxon>
        <taxon>Dikarya</taxon>
        <taxon>Ascomycota</taxon>
        <taxon>Pezizomycotina</taxon>
        <taxon>Sordariomycetes</taxon>
        <taxon>Hypocreomycetidae</taxon>
        <taxon>Glomerellales</taxon>
        <taxon>Glomerellaceae</taxon>
        <taxon>Colletotrichum</taxon>
        <taxon>Colletotrichum acutatum species complex</taxon>
    </lineage>
</organism>
<protein>
    <recommendedName>
        <fullName evidence="9">Xylanolytic transcriptional activator regulatory domain-containing protein</fullName>
    </recommendedName>
</protein>
<dbReference type="PANTHER" id="PTHR31313:SF86">
    <property type="entry name" value="ZN(2)-C6 FUNGAL-TYPE DOMAIN-CONTAINING PROTEIN"/>
    <property type="match status" value="1"/>
</dbReference>
<proteinExistence type="predicted"/>
<evidence type="ECO:0000313" key="10">
    <source>
        <dbReference type="EMBL" id="KAK1472452.1"/>
    </source>
</evidence>
<feature type="compositionally biased region" description="Polar residues" evidence="8">
    <location>
        <begin position="52"/>
        <end position="76"/>
    </location>
</feature>
<dbReference type="CDD" id="cd00067">
    <property type="entry name" value="GAL4"/>
    <property type="match status" value="1"/>
</dbReference>
<dbReference type="Pfam" id="PF04082">
    <property type="entry name" value="Fungal_trans"/>
    <property type="match status" value="1"/>
</dbReference>
<feature type="domain" description="Xylanolytic transcriptional activator regulatory" evidence="9">
    <location>
        <begin position="313"/>
        <end position="395"/>
    </location>
</feature>
<keyword evidence="6" id="KW-0804">Transcription</keyword>
<dbReference type="PANTHER" id="PTHR31313">
    <property type="entry name" value="TY1 ENHANCER ACTIVATOR"/>
    <property type="match status" value="1"/>
</dbReference>
<dbReference type="InterPro" id="IPR007219">
    <property type="entry name" value="XnlR_reg_dom"/>
</dbReference>
<keyword evidence="2" id="KW-0479">Metal-binding</keyword>
<dbReference type="GO" id="GO:0008270">
    <property type="term" value="F:zinc ion binding"/>
    <property type="evidence" value="ECO:0007669"/>
    <property type="project" value="InterPro"/>
</dbReference>
<dbReference type="InterPro" id="IPR051615">
    <property type="entry name" value="Transcr_Regulatory_Elem"/>
</dbReference>
<evidence type="ECO:0000256" key="4">
    <source>
        <dbReference type="ARBA" id="ARBA00023015"/>
    </source>
</evidence>
<evidence type="ECO:0000256" key="8">
    <source>
        <dbReference type="SAM" id="MobiDB-lite"/>
    </source>
</evidence>
<dbReference type="SMART" id="SM00906">
    <property type="entry name" value="Fungal_trans"/>
    <property type="match status" value="1"/>
</dbReference>
<keyword evidence="11" id="KW-1185">Reference proteome</keyword>
<feature type="region of interest" description="Disordered" evidence="8">
    <location>
        <begin position="52"/>
        <end position="127"/>
    </location>
</feature>
<keyword evidence="7" id="KW-0539">Nucleus</keyword>
<evidence type="ECO:0000256" key="6">
    <source>
        <dbReference type="ARBA" id="ARBA00023163"/>
    </source>
</evidence>
<evidence type="ECO:0000256" key="7">
    <source>
        <dbReference type="ARBA" id="ARBA00023242"/>
    </source>
</evidence>
<accession>A0AAI9Y5C6</accession>
<dbReference type="EMBL" id="MPDP01000190">
    <property type="protein sequence ID" value="KAK1472452.1"/>
    <property type="molecule type" value="Genomic_DNA"/>
</dbReference>
<gene>
    <name evidence="10" type="ORF">CCUS01_05836</name>
</gene>
<feature type="region of interest" description="Disordered" evidence="8">
    <location>
        <begin position="1"/>
        <end position="24"/>
    </location>
</feature>
<dbReference type="Proteomes" id="UP001239213">
    <property type="component" value="Unassembled WGS sequence"/>
</dbReference>
<dbReference type="GO" id="GO:0000981">
    <property type="term" value="F:DNA-binding transcription factor activity, RNA polymerase II-specific"/>
    <property type="evidence" value="ECO:0007669"/>
    <property type="project" value="InterPro"/>
</dbReference>
<dbReference type="GO" id="GO:0006351">
    <property type="term" value="P:DNA-templated transcription"/>
    <property type="evidence" value="ECO:0007669"/>
    <property type="project" value="InterPro"/>
</dbReference>
<sequence length="680" mass="77412">MPAKIAQQRVAKCDGQRPECSGCRMRSHRCEYPEDGRKAVVRSKASEIQSLQNQIEQLKQQVSERSPSTGNESLENSRMFAPGRPQNSPTSSVPAQLEYACSSRSPPSRHQTDADSLMPQLHERPSVEGDTTVYGATSLLHDNASGHFWKSSTSSKDETNAFLKRVAQDRLIAQAATSYQRELVFYSTPSVLANADFDGVSADIAMHLLNLHWNRLHYTYLWTYRPAIMDSIFKNGPYVNKLLLNAIFLQSSLFTDLSIVRTCPEDPSTTGMGFYDRFKELLPQHIDNPTMPTVVALVVCGVCLVPYGKQSAGWVYCGMAYRMMVDLGYHLDIPSGIDPESKNGVSVTEMEMRRRIYWGAYTSDKFQSLYLGRPPGLLLKDGNISKEFLDSYEEMEQWNPGSASISPTVSYKGRPAYAVSCFQGMLQLAAIAEEIIQHFYSVRSAQTPMPDLLQFRSKMRENLSRWMDSLPTHLLFEPGKDDTPPPNLVSLQVSYWTLVILLEQAFLNRGHFNFSIEPVSGDDGRRRCIDAAFKIWRLLEAYNTYFTLRHAHYGLLYAAYSAVLVILQHAHQDQEHYIRCIKFFWMILSEYQRNFGRGLRRPFKVLKSLMQQMKEVSRHISLDESSNSNDQQPAVYLTDSTYNFETLDVADTTGWPDFWQELMADNTSLMDDTMFGLFTK</sequence>
<feature type="compositionally biased region" description="Polar residues" evidence="8">
    <location>
        <begin position="85"/>
        <end position="94"/>
    </location>
</feature>
<evidence type="ECO:0000256" key="5">
    <source>
        <dbReference type="ARBA" id="ARBA00023125"/>
    </source>
</evidence>
<evidence type="ECO:0000256" key="1">
    <source>
        <dbReference type="ARBA" id="ARBA00004123"/>
    </source>
</evidence>
<comment type="subcellular location">
    <subcellularLocation>
        <location evidence="1">Nucleus</location>
    </subcellularLocation>
</comment>
<dbReference type="InterPro" id="IPR001138">
    <property type="entry name" value="Zn2Cys6_DnaBD"/>
</dbReference>
<dbReference type="GO" id="GO:0005634">
    <property type="term" value="C:nucleus"/>
    <property type="evidence" value="ECO:0007669"/>
    <property type="project" value="UniProtKB-SubCell"/>
</dbReference>
<evidence type="ECO:0000256" key="3">
    <source>
        <dbReference type="ARBA" id="ARBA00022833"/>
    </source>
</evidence>
<comment type="caution">
    <text evidence="10">The sequence shown here is derived from an EMBL/GenBank/DDBJ whole genome shotgun (WGS) entry which is preliminary data.</text>
</comment>
<dbReference type="AlphaFoldDB" id="A0AAI9Y5C6"/>
<dbReference type="InterPro" id="IPR036864">
    <property type="entry name" value="Zn2-C6_fun-type_DNA-bd_sf"/>
</dbReference>
<dbReference type="GO" id="GO:0003677">
    <property type="term" value="F:DNA binding"/>
    <property type="evidence" value="ECO:0007669"/>
    <property type="project" value="UniProtKB-KW"/>
</dbReference>
<dbReference type="CDD" id="cd12148">
    <property type="entry name" value="fungal_TF_MHR"/>
    <property type="match status" value="1"/>
</dbReference>
<evidence type="ECO:0000256" key="2">
    <source>
        <dbReference type="ARBA" id="ARBA00022723"/>
    </source>
</evidence>
<keyword evidence="5" id="KW-0238">DNA-binding</keyword>